<evidence type="ECO:0000313" key="3">
    <source>
        <dbReference type="EMBL" id="GAG42042.1"/>
    </source>
</evidence>
<proteinExistence type="predicted"/>
<accession>X0Y3Z5</accession>
<dbReference type="AlphaFoldDB" id="X0Y3Z5"/>
<keyword evidence="1" id="KW-1188">Viral release from host cell</keyword>
<organism evidence="3">
    <name type="scientific">marine sediment metagenome</name>
    <dbReference type="NCBI Taxonomy" id="412755"/>
    <lineage>
        <taxon>unclassified sequences</taxon>
        <taxon>metagenomes</taxon>
        <taxon>ecological metagenomes</taxon>
    </lineage>
</organism>
<dbReference type="InterPro" id="IPR035421">
    <property type="entry name" value="Terminase_6C"/>
</dbReference>
<gene>
    <name evidence="3" type="ORF">S01H1_84311</name>
</gene>
<comment type="caution">
    <text evidence="3">The sequence shown here is derived from an EMBL/GenBank/DDBJ whole genome shotgun (WGS) entry which is preliminary data.</text>
</comment>
<name>X0Y3Z5_9ZZZZ</name>
<dbReference type="EMBL" id="BARS01057525">
    <property type="protein sequence ID" value="GAG42042.1"/>
    <property type="molecule type" value="Genomic_DNA"/>
</dbReference>
<feature type="non-terminal residue" evidence="3">
    <location>
        <position position="134"/>
    </location>
</feature>
<protein>
    <recommendedName>
        <fullName evidence="2">Terminase large subunit gp17-like C-terminal domain-containing protein</fullName>
    </recommendedName>
</protein>
<evidence type="ECO:0000259" key="2">
    <source>
        <dbReference type="Pfam" id="PF17289"/>
    </source>
</evidence>
<sequence length="134" mass="14969">MVVDTSRGIGLDFNAFTVIDITEMPYKIVCKYRNNKIAPLLFPNVIEPVARSFNMAHLLVEINDIGGQIADLMHHDFEYDHLLMVTVRGRKGQCIDGGFGKGKTQFGVKTTEAVKKLGCSLLKSLIEEDKLIIE</sequence>
<evidence type="ECO:0000256" key="1">
    <source>
        <dbReference type="ARBA" id="ARBA00022612"/>
    </source>
</evidence>
<dbReference type="Gene3D" id="3.30.420.240">
    <property type="match status" value="1"/>
</dbReference>
<dbReference type="Pfam" id="PF17289">
    <property type="entry name" value="Terminase_6C"/>
    <property type="match status" value="1"/>
</dbReference>
<feature type="domain" description="Terminase large subunit gp17-like C-terminal" evidence="2">
    <location>
        <begin position="3"/>
        <end position="133"/>
    </location>
</feature>
<reference evidence="3" key="1">
    <citation type="journal article" date="2014" name="Front. Microbiol.">
        <title>High frequency of phylogenetically diverse reductive dehalogenase-homologous genes in deep subseafloor sedimentary metagenomes.</title>
        <authorList>
            <person name="Kawai M."/>
            <person name="Futagami T."/>
            <person name="Toyoda A."/>
            <person name="Takaki Y."/>
            <person name="Nishi S."/>
            <person name="Hori S."/>
            <person name="Arai W."/>
            <person name="Tsubouchi T."/>
            <person name="Morono Y."/>
            <person name="Uchiyama I."/>
            <person name="Ito T."/>
            <person name="Fujiyama A."/>
            <person name="Inagaki F."/>
            <person name="Takami H."/>
        </authorList>
    </citation>
    <scope>NUCLEOTIDE SEQUENCE</scope>
    <source>
        <strain evidence="3">Expedition CK06-06</strain>
    </source>
</reference>